<proteinExistence type="predicted"/>
<dbReference type="Proteomes" id="UP000023152">
    <property type="component" value="Unassembled WGS sequence"/>
</dbReference>
<feature type="region of interest" description="Disordered" evidence="1">
    <location>
        <begin position="1"/>
        <end position="28"/>
    </location>
</feature>
<accession>X6L715</accession>
<evidence type="ECO:0000313" key="2">
    <source>
        <dbReference type="EMBL" id="ETN97337.1"/>
    </source>
</evidence>
<name>X6L715_RETFI</name>
<evidence type="ECO:0000313" key="3">
    <source>
        <dbReference type="Proteomes" id="UP000023152"/>
    </source>
</evidence>
<dbReference type="EMBL" id="ASPP01050038">
    <property type="protein sequence ID" value="ETN97337.1"/>
    <property type="molecule type" value="Genomic_DNA"/>
</dbReference>
<organism evidence="2 3">
    <name type="scientific">Reticulomyxa filosa</name>
    <dbReference type="NCBI Taxonomy" id="46433"/>
    <lineage>
        <taxon>Eukaryota</taxon>
        <taxon>Sar</taxon>
        <taxon>Rhizaria</taxon>
        <taxon>Retaria</taxon>
        <taxon>Foraminifera</taxon>
        <taxon>Monothalamids</taxon>
        <taxon>Reticulomyxidae</taxon>
        <taxon>Reticulomyxa</taxon>
    </lineage>
</organism>
<gene>
    <name evidence="2" type="ORF">RFI_40194</name>
</gene>
<comment type="caution">
    <text evidence="2">The sequence shown here is derived from an EMBL/GenBank/DDBJ whole genome shotgun (WGS) entry which is preliminary data.</text>
</comment>
<sequence>MKKVKKKTKKKKKKREKKKKRKEKKVGKIKKKTYMRMSALFKEDVVLNNETTLSMFVFDKVKEKISDEVGQLALQCVRQVAFPEICLLESS</sequence>
<keyword evidence="3" id="KW-1185">Reference proteome</keyword>
<protein>
    <submittedName>
        <fullName evidence="2">Uncharacterized protein</fullName>
    </submittedName>
</protein>
<evidence type="ECO:0000256" key="1">
    <source>
        <dbReference type="SAM" id="MobiDB-lite"/>
    </source>
</evidence>
<dbReference type="AlphaFoldDB" id="X6L715"/>
<reference evidence="2 3" key="1">
    <citation type="journal article" date="2013" name="Curr. Biol.">
        <title>The Genome of the Foraminiferan Reticulomyxa filosa.</title>
        <authorList>
            <person name="Glockner G."/>
            <person name="Hulsmann N."/>
            <person name="Schleicher M."/>
            <person name="Noegel A.A."/>
            <person name="Eichinger L."/>
            <person name="Gallinger C."/>
            <person name="Pawlowski J."/>
            <person name="Sierra R."/>
            <person name="Euteneuer U."/>
            <person name="Pillet L."/>
            <person name="Moustafa A."/>
            <person name="Platzer M."/>
            <person name="Groth M."/>
            <person name="Szafranski K."/>
            <person name="Schliwa M."/>
        </authorList>
    </citation>
    <scope>NUCLEOTIDE SEQUENCE [LARGE SCALE GENOMIC DNA]</scope>
</reference>